<feature type="compositionally biased region" description="Acidic residues" evidence="5">
    <location>
        <begin position="560"/>
        <end position="574"/>
    </location>
</feature>
<keyword evidence="6" id="KW-0812">Transmembrane</keyword>
<dbReference type="PANTHER" id="PTHR47529">
    <property type="entry name" value="PEPTIDYL-PROLYL CIS-TRANS ISOMERASE D"/>
    <property type="match status" value="1"/>
</dbReference>
<feature type="compositionally biased region" description="Basic and acidic residues" evidence="5">
    <location>
        <begin position="498"/>
        <end position="552"/>
    </location>
</feature>
<dbReference type="SUPFAM" id="SSF109998">
    <property type="entry name" value="Triger factor/SurA peptide-binding domain-like"/>
    <property type="match status" value="1"/>
</dbReference>
<evidence type="ECO:0000313" key="8">
    <source>
        <dbReference type="Proteomes" id="UP000006860"/>
    </source>
</evidence>
<organism evidence="7 8">
    <name type="scientific">Rubinisphaera brasiliensis (strain ATCC 49424 / DSM 5305 / JCM 21570 / IAM 15109 / NBRC 103401 / IFAM 1448)</name>
    <name type="common">Planctomyces brasiliensis</name>
    <dbReference type="NCBI Taxonomy" id="756272"/>
    <lineage>
        <taxon>Bacteria</taxon>
        <taxon>Pseudomonadati</taxon>
        <taxon>Planctomycetota</taxon>
        <taxon>Planctomycetia</taxon>
        <taxon>Planctomycetales</taxon>
        <taxon>Planctomycetaceae</taxon>
        <taxon>Rubinisphaera</taxon>
    </lineage>
</organism>
<keyword evidence="3 6" id="KW-0472">Membrane</keyword>
<feature type="compositionally biased region" description="Acidic residues" evidence="5">
    <location>
        <begin position="485"/>
        <end position="497"/>
    </location>
</feature>
<name>F0SN17_RUBBR</name>
<comment type="subcellular location">
    <subcellularLocation>
        <location evidence="1">Cell membrane</location>
    </subcellularLocation>
</comment>
<protein>
    <submittedName>
        <fullName evidence="7">Uncharacterized protein</fullName>
    </submittedName>
</protein>
<reference evidence="8" key="1">
    <citation type="submission" date="2011-02" db="EMBL/GenBank/DDBJ databases">
        <title>The complete genome of Planctomyces brasiliensis DSM 5305.</title>
        <authorList>
            <person name="Lucas S."/>
            <person name="Copeland A."/>
            <person name="Lapidus A."/>
            <person name="Bruce D."/>
            <person name="Goodwin L."/>
            <person name="Pitluck S."/>
            <person name="Kyrpides N."/>
            <person name="Mavromatis K."/>
            <person name="Pagani I."/>
            <person name="Ivanova N."/>
            <person name="Ovchinnikova G."/>
            <person name="Lu M."/>
            <person name="Detter J.C."/>
            <person name="Han C."/>
            <person name="Land M."/>
            <person name="Hauser L."/>
            <person name="Markowitz V."/>
            <person name="Cheng J.-F."/>
            <person name="Hugenholtz P."/>
            <person name="Woyke T."/>
            <person name="Wu D."/>
            <person name="Tindall B."/>
            <person name="Pomrenke H.G."/>
            <person name="Brambilla E."/>
            <person name="Klenk H.-P."/>
            <person name="Eisen J.A."/>
        </authorList>
    </citation>
    <scope>NUCLEOTIDE SEQUENCE [LARGE SCALE GENOMIC DNA]</scope>
    <source>
        <strain evidence="8">ATCC 49424 / DSM 5305 / JCM 21570 / NBRC 103401 / IFAM 1448</strain>
    </source>
</reference>
<feature type="region of interest" description="Disordered" evidence="5">
    <location>
        <begin position="332"/>
        <end position="577"/>
    </location>
</feature>
<keyword evidence="8" id="KW-1185">Reference proteome</keyword>
<evidence type="ECO:0000256" key="6">
    <source>
        <dbReference type="SAM" id="Phobius"/>
    </source>
</evidence>
<dbReference type="Proteomes" id="UP000006860">
    <property type="component" value="Chromosome"/>
</dbReference>
<dbReference type="GO" id="GO:0005886">
    <property type="term" value="C:plasma membrane"/>
    <property type="evidence" value="ECO:0007669"/>
    <property type="project" value="UniProtKB-SubCell"/>
</dbReference>
<dbReference type="RefSeq" id="WP_013629765.1">
    <property type="nucleotide sequence ID" value="NC_015174.1"/>
</dbReference>
<evidence type="ECO:0000256" key="1">
    <source>
        <dbReference type="ARBA" id="ARBA00004236"/>
    </source>
</evidence>
<accession>F0SN17</accession>
<keyword evidence="2" id="KW-1003">Cell membrane</keyword>
<dbReference type="EMBL" id="CP002546">
    <property type="protein sequence ID" value="ADY61046.1"/>
    <property type="molecule type" value="Genomic_DNA"/>
</dbReference>
<evidence type="ECO:0000313" key="7">
    <source>
        <dbReference type="EMBL" id="ADY61046.1"/>
    </source>
</evidence>
<feature type="transmembrane region" description="Helical" evidence="6">
    <location>
        <begin position="12"/>
        <end position="30"/>
    </location>
</feature>
<feature type="transmembrane region" description="Helical" evidence="6">
    <location>
        <begin position="36"/>
        <end position="56"/>
    </location>
</feature>
<dbReference type="InterPro" id="IPR052029">
    <property type="entry name" value="PpiD_chaperone"/>
</dbReference>
<proteinExistence type="predicted"/>
<dbReference type="InterPro" id="IPR027304">
    <property type="entry name" value="Trigger_fact/SurA_dom_sf"/>
</dbReference>
<dbReference type="HOGENOM" id="CLU_318530_0_0_0"/>
<dbReference type="STRING" id="756272.Plabr_3449"/>
<evidence type="ECO:0000256" key="4">
    <source>
        <dbReference type="ARBA" id="ARBA00023186"/>
    </source>
</evidence>
<feature type="compositionally biased region" description="Low complexity" evidence="5">
    <location>
        <begin position="369"/>
        <end position="381"/>
    </location>
</feature>
<evidence type="ECO:0000256" key="2">
    <source>
        <dbReference type="ARBA" id="ARBA00022475"/>
    </source>
</evidence>
<keyword evidence="4" id="KW-0143">Chaperone</keyword>
<evidence type="ECO:0000256" key="5">
    <source>
        <dbReference type="SAM" id="MobiDB-lite"/>
    </source>
</evidence>
<feature type="compositionally biased region" description="Basic and acidic residues" evidence="5">
    <location>
        <begin position="406"/>
        <end position="449"/>
    </location>
</feature>
<keyword evidence="6" id="KW-1133">Transmembrane helix</keyword>
<gene>
    <name evidence="7" type="ordered locus">Plabr_3449</name>
</gene>
<dbReference type="eggNOG" id="COG0760">
    <property type="taxonomic scope" value="Bacteria"/>
</dbReference>
<dbReference type="KEGG" id="pbs:Plabr_3449"/>
<feature type="transmembrane region" description="Helical" evidence="6">
    <location>
        <begin position="63"/>
        <end position="81"/>
    </location>
</feature>
<feature type="compositionally biased region" description="Basic and acidic residues" evidence="5">
    <location>
        <begin position="383"/>
        <end position="397"/>
    </location>
</feature>
<feature type="compositionally biased region" description="Acidic residues" evidence="5">
    <location>
        <begin position="450"/>
        <end position="459"/>
    </location>
</feature>
<dbReference type="OrthoDB" id="225509at2"/>
<evidence type="ECO:0000256" key="3">
    <source>
        <dbReference type="ARBA" id="ARBA00023136"/>
    </source>
</evidence>
<dbReference type="PANTHER" id="PTHR47529:SF1">
    <property type="entry name" value="PERIPLASMIC CHAPERONE PPID"/>
    <property type="match status" value="1"/>
</dbReference>
<sequence length="927" mass="102059">MKSPFAIFRKHQKVLMVVLTGLAMFAFVILDSLSQNMALIPPVFGFGVGLAIAWALTRNMQYSTAWMLVGAIVGTVLGSQLQATTAASEAVVETSFGAVSEEDLAEVNNRQQMVNGFLIEAFRTAHEGDENANSFQLQQALFGGNGDPNREALMHLLMLEEAKEIGLDISQTQVKAYIDRVTSNKLSGRAFREITSRIGLSGEDLFDLLREQMVAREARAVLMPTLLTSPDDYWTAYQKLNVRQELTVVPIAAESFLDAVPKPSEDELKAMFEEYKDVFPNEKEPGAPGFRQPVRVKLGYLEVDYDQVASTIPEVTDEEVAAYYEANKEQFRNDVTPAFPNEQPGMEEAEQPAESEAPAGNGPALMAPGSNNAEAGAESAETPTKEEAPADKPEADKPVASPENKPAAKDEKAPTEKPADAPAKAEGEDKPAAPAEKPEEKSAPPKEGEGSESPEEGSDGNEQSSLMSRPLGRAFASIQQPAPEEGSEPAAAEESEEKAEAEAPKPEDKPEDKPEEPAKEETPAKAEEKPAAEGDSAEKKEEPKPETSDKPAEPTATAEGDSEPAEEPMQEEPLPEFRELDDALKAEIAKQLKDDKTLQKMAEMASQARGDMISINAKYAVAPEGEQAAAAEEIRKEAQAYAKANGLRYVETPLLSPSELEESEDHPIGGATEPVANPFERTEANTVVDQHFSVNNIEELARQKYRLFEAEDPSTLNRFVHWQVDYRASHVPTWDEEGVQEQVRETWRNTKAQELAKKRADEVLKMLKESDKPWSETLEGVTETGKEGSQTLVVSYTGPFSWLTRSSAPQTNPFAPPPMEITQIPIIFGGVDQTFMKTVFFDLSPGELGTVWGADHRYVYVVKPENRTEAETVRQDFMGPQANLFSFMSPYEMLARADTREVARLWLDSVYERYEVKWKDEEGESAE</sequence>
<dbReference type="Gene3D" id="1.10.4030.10">
    <property type="entry name" value="Porin chaperone SurA, peptide-binding domain"/>
    <property type="match status" value="1"/>
</dbReference>
<dbReference type="AlphaFoldDB" id="F0SN17"/>